<dbReference type="Proteomes" id="UP000694846">
    <property type="component" value="Unplaced"/>
</dbReference>
<evidence type="ECO:0000313" key="4">
    <source>
        <dbReference type="RefSeq" id="XP_025418218.1"/>
    </source>
</evidence>
<accession>A0A2S2R8A6</accession>
<dbReference type="AlphaFoldDB" id="A0A2S2R8A6"/>
<reference evidence="4" key="2">
    <citation type="submission" date="2025-04" db="UniProtKB">
        <authorList>
            <consortium name="RefSeq"/>
        </authorList>
    </citation>
    <scope>IDENTIFICATION</scope>
    <source>
        <tissue evidence="4">Whole body</tissue>
    </source>
</reference>
<dbReference type="EMBL" id="GGMS01017058">
    <property type="protein sequence ID" value="MBY86261.1"/>
    <property type="molecule type" value="Transcribed_RNA"/>
</dbReference>
<sequence>METPERRQKMDESNNNGNADAIATASTSSNGMDSPKTPTQATFDDSFDDYDSDEMESPKFPHLIPIYNRRDADYDLKDVRIGWDDGCGCVFYEDDDYDTYRNGKRLKRSKRGRLFTDHRHRSLYGRNKISNNSPSPVNNSTANNAAIQAELNDYLGCILNCLSAKKRNRQLLKAKNEANSSANSSIENNNVKSLLDDSADDELMLLCTQDVERTIANDSTNCENVIKSGLSIVGISPLKDTNDNTNNNVYHHVSKKFKPIYNEHFDGKKNENIQSQCHKITSNMDKNVQNNNAKNDNKDDLISLFSDSLTNDDDLFSSIDLSEIEQQISSDNKTILASTTQKCIKQPNIHIRKQNENKQACTSTITSNSSSVLWRRSTSSSSIVNAQSQNKICDVPETQINPSGSTKTTVTRYCTPAEIEEKRNRARRTLLLKFKSKNKTIS</sequence>
<dbReference type="RefSeq" id="XP_025418218.1">
    <property type="nucleotide sequence ID" value="XM_025562433.1"/>
</dbReference>
<evidence type="ECO:0000313" key="2">
    <source>
        <dbReference type="EMBL" id="MBY86261.1"/>
    </source>
</evidence>
<name>A0A2S2R8A6_9HEMI</name>
<evidence type="ECO:0000313" key="3">
    <source>
        <dbReference type="Proteomes" id="UP000694846"/>
    </source>
</evidence>
<feature type="compositionally biased region" description="Polar residues" evidence="1">
    <location>
        <begin position="13"/>
        <end position="42"/>
    </location>
</feature>
<feature type="compositionally biased region" description="Acidic residues" evidence="1">
    <location>
        <begin position="45"/>
        <end position="55"/>
    </location>
</feature>
<feature type="region of interest" description="Disordered" evidence="1">
    <location>
        <begin position="1"/>
        <end position="59"/>
    </location>
</feature>
<organism evidence="2">
    <name type="scientific">Sipha flava</name>
    <name type="common">yellow sugarcane aphid</name>
    <dbReference type="NCBI Taxonomy" id="143950"/>
    <lineage>
        <taxon>Eukaryota</taxon>
        <taxon>Metazoa</taxon>
        <taxon>Ecdysozoa</taxon>
        <taxon>Arthropoda</taxon>
        <taxon>Hexapoda</taxon>
        <taxon>Insecta</taxon>
        <taxon>Pterygota</taxon>
        <taxon>Neoptera</taxon>
        <taxon>Paraneoptera</taxon>
        <taxon>Hemiptera</taxon>
        <taxon>Sternorrhyncha</taxon>
        <taxon>Aphidomorpha</taxon>
        <taxon>Aphidoidea</taxon>
        <taxon>Aphididae</taxon>
        <taxon>Sipha</taxon>
    </lineage>
</organism>
<evidence type="ECO:0000256" key="1">
    <source>
        <dbReference type="SAM" id="MobiDB-lite"/>
    </source>
</evidence>
<dbReference type="OrthoDB" id="6614137at2759"/>
<gene>
    <name evidence="4" type="primary">LOC112688972</name>
    <name evidence="2" type="ORF">g.148211</name>
</gene>
<keyword evidence="3" id="KW-1185">Reference proteome</keyword>
<proteinExistence type="predicted"/>
<reference evidence="2" key="1">
    <citation type="submission" date="2018-04" db="EMBL/GenBank/DDBJ databases">
        <title>Transcriptome assembly of Sipha flava.</title>
        <authorList>
            <person name="Scully E.D."/>
            <person name="Geib S.M."/>
            <person name="Palmer N.A."/>
            <person name="Koch K."/>
            <person name="Bradshaw J."/>
            <person name="Heng-Moss T."/>
            <person name="Sarath G."/>
        </authorList>
    </citation>
    <scope>NUCLEOTIDE SEQUENCE</scope>
</reference>
<protein>
    <submittedName>
        <fullName evidence="4">Homeobox protein 13-like</fullName>
    </submittedName>
</protein>
<dbReference type="GeneID" id="112688972"/>
<feature type="compositionally biased region" description="Basic and acidic residues" evidence="1">
    <location>
        <begin position="1"/>
        <end position="12"/>
    </location>
</feature>